<reference evidence="7 8" key="1">
    <citation type="journal article" date="2012" name="J. Bacteriol.">
        <title>Genome of Bacillus macauensis ZFHKF-1, a Long-Chain-Forming Bacterium.</title>
        <authorList>
            <person name="Cai L."/>
            <person name="Zhang T."/>
        </authorList>
    </citation>
    <scope>NUCLEOTIDE SEQUENCE [LARGE SCALE GENOMIC DNA]</scope>
    <source>
        <strain evidence="7 8">ZFHKF-1</strain>
    </source>
</reference>
<dbReference type="PANTHER" id="PTHR33823">
    <property type="entry name" value="RNA POLYMERASE-BINDING TRANSCRIPTION FACTOR DKSA-RELATED"/>
    <property type="match status" value="1"/>
</dbReference>
<feature type="compositionally biased region" description="Basic and acidic residues" evidence="5">
    <location>
        <begin position="127"/>
        <end position="148"/>
    </location>
</feature>
<keyword evidence="2" id="KW-0863">Zinc-finger</keyword>
<dbReference type="PROSITE" id="PS51128">
    <property type="entry name" value="ZF_DKSA_2"/>
    <property type="match status" value="1"/>
</dbReference>
<evidence type="ECO:0000256" key="3">
    <source>
        <dbReference type="ARBA" id="ARBA00022833"/>
    </source>
</evidence>
<dbReference type="RefSeq" id="WP_007201703.1">
    <property type="nucleotide sequence ID" value="NZ_AKKV01000024.1"/>
</dbReference>
<dbReference type="EMBL" id="AKKV01000024">
    <property type="protein sequence ID" value="EIT85771.1"/>
    <property type="molecule type" value="Genomic_DNA"/>
</dbReference>
<dbReference type="GO" id="GO:0008270">
    <property type="term" value="F:zinc ion binding"/>
    <property type="evidence" value="ECO:0007669"/>
    <property type="project" value="UniProtKB-KW"/>
</dbReference>
<feature type="compositionally biased region" description="Polar residues" evidence="5">
    <location>
        <begin position="36"/>
        <end position="46"/>
    </location>
</feature>
<organism evidence="7 8">
    <name type="scientific">Fictibacillus macauensis ZFHKF-1</name>
    <dbReference type="NCBI Taxonomy" id="1196324"/>
    <lineage>
        <taxon>Bacteria</taxon>
        <taxon>Bacillati</taxon>
        <taxon>Bacillota</taxon>
        <taxon>Bacilli</taxon>
        <taxon>Bacillales</taxon>
        <taxon>Fictibacillaceae</taxon>
        <taxon>Fictibacillus</taxon>
    </lineage>
</organism>
<evidence type="ECO:0000256" key="4">
    <source>
        <dbReference type="PROSITE-ProRule" id="PRU00510"/>
    </source>
</evidence>
<dbReference type="eggNOG" id="COG1734">
    <property type="taxonomic scope" value="Bacteria"/>
</dbReference>
<dbReference type="Gene3D" id="1.20.120.910">
    <property type="entry name" value="DksA, coiled-coil domain"/>
    <property type="match status" value="1"/>
</dbReference>
<accession>I8J1Z5</accession>
<evidence type="ECO:0000256" key="1">
    <source>
        <dbReference type="ARBA" id="ARBA00022723"/>
    </source>
</evidence>
<keyword evidence="8" id="KW-1185">Reference proteome</keyword>
<dbReference type="InterPro" id="IPR037187">
    <property type="entry name" value="DnaK_N"/>
</dbReference>
<evidence type="ECO:0000256" key="5">
    <source>
        <dbReference type="SAM" id="MobiDB-lite"/>
    </source>
</evidence>
<sequence length="167" mass="19162">MSLTPSEQSNLKETLLDMKQKLETQISQREPKESLSESTGEISSYDNHFGDIGSELNEREVAMAIDENQEETLQEVNEALQRMEKGTYGICIDTGEEISYERLKALPYAKRTVEAQEKVTANNATYETKEESFERRGERHFEDHRMQSVDEMMNTHGNTSNKGEESE</sequence>
<dbReference type="SUPFAM" id="SSF109635">
    <property type="entry name" value="DnaK suppressor protein DksA, alpha-hairpin domain"/>
    <property type="match status" value="1"/>
</dbReference>
<dbReference type="Proteomes" id="UP000004080">
    <property type="component" value="Unassembled WGS sequence"/>
</dbReference>
<evidence type="ECO:0000313" key="8">
    <source>
        <dbReference type="Proteomes" id="UP000004080"/>
    </source>
</evidence>
<dbReference type="Pfam" id="PF01258">
    <property type="entry name" value="zf-dskA_traR"/>
    <property type="match status" value="1"/>
</dbReference>
<dbReference type="InterPro" id="IPR000962">
    <property type="entry name" value="Znf_DskA_TraR"/>
</dbReference>
<dbReference type="AlphaFoldDB" id="I8J1Z5"/>
<dbReference type="PANTHER" id="PTHR33823:SF4">
    <property type="entry name" value="GENERAL STRESS PROTEIN 16O"/>
    <property type="match status" value="1"/>
</dbReference>
<evidence type="ECO:0000256" key="2">
    <source>
        <dbReference type="ARBA" id="ARBA00022771"/>
    </source>
</evidence>
<feature type="compositionally biased region" description="Polar residues" evidence="5">
    <location>
        <begin position="1"/>
        <end position="12"/>
    </location>
</feature>
<feature type="region of interest" description="Disordered" evidence="5">
    <location>
        <begin position="1"/>
        <end position="52"/>
    </location>
</feature>
<feature type="zinc finger region" description="dksA C4-type" evidence="4">
    <location>
        <begin position="91"/>
        <end position="115"/>
    </location>
</feature>
<gene>
    <name evidence="7" type="ORF">A374_08049</name>
</gene>
<protein>
    <recommendedName>
        <fullName evidence="6">Zinc finger DksA/TraR C4-type domain-containing protein</fullName>
    </recommendedName>
</protein>
<evidence type="ECO:0000259" key="6">
    <source>
        <dbReference type="Pfam" id="PF01258"/>
    </source>
</evidence>
<keyword evidence="1" id="KW-0479">Metal-binding</keyword>
<feature type="region of interest" description="Disordered" evidence="5">
    <location>
        <begin position="122"/>
        <end position="167"/>
    </location>
</feature>
<dbReference type="SUPFAM" id="SSF57716">
    <property type="entry name" value="Glucocorticoid receptor-like (DNA-binding domain)"/>
    <property type="match status" value="1"/>
</dbReference>
<name>I8J1Z5_9BACL</name>
<dbReference type="PATRIC" id="fig|1196324.3.peg.1652"/>
<keyword evidence="3" id="KW-0862">Zinc</keyword>
<feature type="domain" description="Zinc finger DksA/TraR C4-type" evidence="6">
    <location>
        <begin position="86"/>
        <end position="119"/>
    </location>
</feature>
<proteinExistence type="predicted"/>
<evidence type="ECO:0000313" key="7">
    <source>
        <dbReference type="EMBL" id="EIT85771.1"/>
    </source>
</evidence>
<dbReference type="STRING" id="1196324.A374_08049"/>
<comment type="caution">
    <text evidence="7">The sequence shown here is derived from an EMBL/GenBank/DDBJ whole genome shotgun (WGS) entry which is preliminary data.</text>
</comment>